<dbReference type="InterPro" id="IPR035482">
    <property type="entry name" value="SIS_PGI_2"/>
</dbReference>
<reference evidence="10" key="1">
    <citation type="submission" date="2017-05" db="EMBL/GenBank/DDBJ databases">
        <authorList>
            <person name="Barney B.M."/>
        </authorList>
    </citation>
    <scope>NUCLEOTIDE SEQUENCE [LARGE SCALE GENOMIC DNA]</scope>
    <source>
        <strain evidence="10">PSBB022</strain>
    </source>
</reference>
<sequence length="554" mass="61458">MTKPDVRPTDLPSWKVLEAHAAQMKSRHLKELFAADDQRFDKFSLQLSPFLFDYSKNLITDETKAALLALAQESGVESWRTKMFAAEHINATEDRAVMHVALRDKSANPILIDGADARPAVNAELERMRKLSEKLRSGVWVGYTGKTITDIVSIGIGGSNLGPLMVCEALKAYSDKRFNMHFVSNIDGVQIAEVLEGLNPETTLFVISSKTFTTQETMTNARTAEQWFMAAAGDKAAIAKHFVAVSTNRKLVTAFGIAEENIFDMWDWVGGRFSLWSAIGLPIVLSLGFELFDELLQGAYEMDQHFQTAPLAENAPVMLALVGIWNRNFLGYPAHALLPYDQCLHRFPAYMQQAEMESNGKSVNWAGEQITYGSVPLVWGEVGINGQHAFYQMLHQGTDIIPADFIGSIAPTVAVEGHHDALMANFFAQTQALMLGIDADQVRRELSAKGVSAERIEEIVEHKVHRGNRPSNTLLLNKVDARSLGALIALYEHKIFVQGIIWRIHSFDQWGVELGKVLAAGIQPELDTNKATNAAHDASTRNLIDYYKRAKSAN</sequence>
<comment type="catalytic activity">
    <reaction evidence="6 7 8">
        <text>alpha-D-glucose 6-phosphate = beta-D-fructose 6-phosphate</text>
        <dbReference type="Rhea" id="RHEA:11816"/>
        <dbReference type="ChEBI" id="CHEBI:57634"/>
        <dbReference type="ChEBI" id="CHEBI:58225"/>
        <dbReference type="EC" id="5.3.1.9"/>
    </reaction>
</comment>
<dbReference type="GO" id="GO:0006096">
    <property type="term" value="P:glycolytic process"/>
    <property type="evidence" value="ECO:0007669"/>
    <property type="project" value="UniProtKB-UniRule"/>
</dbReference>
<dbReference type="GO" id="GO:0005829">
    <property type="term" value="C:cytosol"/>
    <property type="evidence" value="ECO:0007669"/>
    <property type="project" value="TreeGrafter"/>
</dbReference>
<dbReference type="RefSeq" id="WP_094985523.1">
    <property type="nucleotide sequence ID" value="NZ_NHNI01000002.1"/>
</dbReference>
<keyword evidence="4 7" id="KW-0324">Glycolysis</keyword>
<organism evidence="9 10">
    <name type="scientific">Cellvibrio mixtus</name>
    <dbReference type="NCBI Taxonomy" id="39650"/>
    <lineage>
        <taxon>Bacteria</taxon>
        <taxon>Pseudomonadati</taxon>
        <taxon>Pseudomonadota</taxon>
        <taxon>Gammaproteobacteria</taxon>
        <taxon>Cellvibrionales</taxon>
        <taxon>Cellvibrionaceae</taxon>
        <taxon>Cellvibrio</taxon>
    </lineage>
</organism>
<dbReference type="AlphaFoldDB" id="A0A266Q3L8"/>
<keyword evidence="10" id="KW-1185">Reference proteome</keyword>
<name>A0A266Q3L8_9GAMM</name>
<dbReference type="FunFam" id="1.10.1390.10:FF:000001">
    <property type="entry name" value="Glucose-6-phosphate isomerase"/>
    <property type="match status" value="1"/>
</dbReference>
<dbReference type="PROSITE" id="PS00765">
    <property type="entry name" value="P_GLUCOSE_ISOMERASE_1"/>
    <property type="match status" value="1"/>
</dbReference>
<proteinExistence type="inferred from homology"/>
<protein>
    <recommendedName>
        <fullName evidence="7">Glucose-6-phosphate isomerase</fullName>
        <shortName evidence="7">GPI</shortName>
        <ecNumber evidence="7">5.3.1.9</ecNumber>
    </recommendedName>
    <alternativeName>
        <fullName evidence="7">Phosphoglucose isomerase</fullName>
        <shortName evidence="7">PGI</shortName>
    </alternativeName>
    <alternativeName>
        <fullName evidence="7">Phosphohexose isomerase</fullName>
        <shortName evidence="7">PHI</shortName>
    </alternativeName>
</protein>
<comment type="caution">
    <text evidence="9">The sequence shown here is derived from an EMBL/GenBank/DDBJ whole genome shotgun (WGS) entry which is preliminary data.</text>
</comment>
<dbReference type="PROSITE" id="PS00174">
    <property type="entry name" value="P_GLUCOSE_ISOMERASE_2"/>
    <property type="match status" value="1"/>
</dbReference>
<evidence type="ECO:0000256" key="7">
    <source>
        <dbReference type="HAMAP-Rule" id="MF_00473"/>
    </source>
</evidence>
<dbReference type="SUPFAM" id="SSF53697">
    <property type="entry name" value="SIS domain"/>
    <property type="match status" value="1"/>
</dbReference>
<dbReference type="HAMAP" id="MF_00473">
    <property type="entry name" value="G6P_isomerase"/>
    <property type="match status" value="1"/>
</dbReference>
<evidence type="ECO:0000256" key="4">
    <source>
        <dbReference type="ARBA" id="ARBA00023152"/>
    </source>
</evidence>
<dbReference type="PROSITE" id="PS51463">
    <property type="entry name" value="P_GLUCOSE_ISOMERASE_3"/>
    <property type="match status" value="1"/>
</dbReference>
<dbReference type="GO" id="GO:0048029">
    <property type="term" value="F:monosaccharide binding"/>
    <property type="evidence" value="ECO:0007669"/>
    <property type="project" value="TreeGrafter"/>
</dbReference>
<dbReference type="InterPro" id="IPR001672">
    <property type="entry name" value="G6P_Isomerase"/>
</dbReference>
<dbReference type="InterPro" id="IPR023096">
    <property type="entry name" value="G6P_Isomerase_C"/>
</dbReference>
<feature type="active site" description="Proton donor" evidence="7">
    <location>
        <position position="357"/>
    </location>
</feature>
<evidence type="ECO:0000256" key="8">
    <source>
        <dbReference type="RuleBase" id="RU000612"/>
    </source>
</evidence>
<comment type="function">
    <text evidence="7">Catalyzes the reversible isomerization of glucose-6-phosphate to fructose-6-phosphate.</text>
</comment>
<dbReference type="InterPro" id="IPR035476">
    <property type="entry name" value="SIS_PGI_1"/>
</dbReference>
<keyword evidence="7" id="KW-0963">Cytoplasm</keyword>
<dbReference type="Proteomes" id="UP000216101">
    <property type="component" value="Unassembled WGS sequence"/>
</dbReference>
<evidence type="ECO:0000256" key="6">
    <source>
        <dbReference type="ARBA" id="ARBA00029321"/>
    </source>
</evidence>
<dbReference type="GO" id="GO:0051156">
    <property type="term" value="P:glucose 6-phosphate metabolic process"/>
    <property type="evidence" value="ECO:0007669"/>
    <property type="project" value="TreeGrafter"/>
</dbReference>
<evidence type="ECO:0000256" key="3">
    <source>
        <dbReference type="ARBA" id="ARBA00022432"/>
    </source>
</evidence>
<evidence type="ECO:0000256" key="1">
    <source>
        <dbReference type="ARBA" id="ARBA00004926"/>
    </source>
</evidence>
<dbReference type="PANTHER" id="PTHR11469">
    <property type="entry name" value="GLUCOSE-6-PHOSPHATE ISOMERASE"/>
    <property type="match status" value="1"/>
</dbReference>
<dbReference type="GO" id="GO:0097367">
    <property type="term" value="F:carbohydrate derivative binding"/>
    <property type="evidence" value="ECO:0007669"/>
    <property type="project" value="InterPro"/>
</dbReference>
<dbReference type="EC" id="5.3.1.9" evidence="7"/>
<comment type="similarity">
    <text evidence="2 7 8">Belongs to the GPI family.</text>
</comment>
<dbReference type="Gene3D" id="1.10.1390.10">
    <property type="match status" value="1"/>
</dbReference>
<dbReference type="CDD" id="cd05016">
    <property type="entry name" value="SIS_PGI_2"/>
    <property type="match status" value="1"/>
</dbReference>
<feature type="active site" evidence="7">
    <location>
        <position position="516"/>
    </location>
</feature>
<dbReference type="Pfam" id="PF00342">
    <property type="entry name" value="PGI"/>
    <property type="match status" value="1"/>
</dbReference>
<dbReference type="EMBL" id="NHNI01000002">
    <property type="protein sequence ID" value="OZY84468.1"/>
    <property type="molecule type" value="Genomic_DNA"/>
</dbReference>
<comment type="pathway">
    <text evidence="1 7 8">Carbohydrate degradation; glycolysis; D-glyceraldehyde 3-phosphate and glycerone phosphate from D-glucose: step 2/4.</text>
</comment>
<dbReference type="STRING" id="1209072.GCA_000766945_02598"/>
<evidence type="ECO:0000313" key="10">
    <source>
        <dbReference type="Proteomes" id="UP000216101"/>
    </source>
</evidence>
<evidence type="ECO:0000256" key="2">
    <source>
        <dbReference type="ARBA" id="ARBA00006604"/>
    </source>
</evidence>
<dbReference type="Gene3D" id="3.40.50.10490">
    <property type="entry name" value="Glucose-6-phosphate isomerase like protein, domain 1"/>
    <property type="match status" value="2"/>
</dbReference>
<dbReference type="FunFam" id="3.40.50.10490:FF:000004">
    <property type="entry name" value="Glucose-6-phosphate isomerase"/>
    <property type="match status" value="1"/>
</dbReference>
<dbReference type="PRINTS" id="PR00662">
    <property type="entry name" value="G6PISOMERASE"/>
</dbReference>
<dbReference type="UniPathway" id="UPA00138"/>
<accession>A0A266Q3L8</accession>
<dbReference type="InterPro" id="IPR018189">
    <property type="entry name" value="Phosphoglucose_isomerase_CS"/>
</dbReference>
<feature type="active site" evidence="7">
    <location>
        <position position="388"/>
    </location>
</feature>
<dbReference type="NCBIfam" id="NF001211">
    <property type="entry name" value="PRK00179.1"/>
    <property type="match status" value="1"/>
</dbReference>
<dbReference type="CDD" id="cd05015">
    <property type="entry name" value="SIS_PGI_1"/>
    <property type="match status" value="1"/>
</dbReference>
<comment type="subcellular location">
    <subcellularLocation>
        <location evidence="7">Cytoplasm</location>
    </subcellularLocation>
</comment>
<comment type="pathway">
    <text evidence="7">Carbohydrate biosynthesis; gluconeogenesis.</text>
</comment>
<evidence type="ECO:0000256" key="5">
    <source>
        <dbReference type="ARBA" id="ARBA00023235"/>
    </source>
</evidence>
<dbReference type="UniPathway" id="UPA00109">
    <property type="reaction ID" value="UER00181"/>
</dbReference>
<dbReference type="GO" id="GO:0004347">
    <property type="term" value="F:glucose-6-phosphate isomerase activity"/>
    <property type="evidence" value="ECO:0007669"/>
    <property type="project" value="UniProtKB-UniRule"/>
</dbReference>
<gene>
    <name evidence="7" type="primary">pgi</name>
    <name evidence="9" type="ORF">CBP51_14790</name>
</gene>
<keyword evidence="5 7" id="KW-0413">Isomerase</keyword>
<keyword evidence="3 7" id="KW-0312">Gluconeogenesis</keyword>
<dbReference type="InterPro" id="IPR046348">
    <property type="entry name" value="SIS_dom_sf"/>
</dbReference>
<evidence type="ECO:0000313" key="9">
    <source>
        <dbReference type="EMBL" id="OZY84468.1"/>
    </source>
</evidence>
<dbReference type="GO" id="GO:0006094">
    <property type="term" value="P:gluconeogenesis"/>
    <property type="evidence" value="ECO:0007669"/>
    <property type="project" value="UniProtKB-UniRule"/>
</dbReference>
<dbReference type="PANTHER" id="PTHR11469:SF1">
    <property type="entry name" value="GLUCOSE-6-PHOSPHATE ISOMERASE"/>
    <property type="match status" value="1"/>
</dbReference>